<evidence type="ECO:0000313" key="1">
    <source>
        <dbReference type="EMBL" id="EDZ96579.1"/>
    </source>
</evidence>
<evidence type="ECO:0000313" key="2">
    <source>
        <dbReference type="Proteomes" id="UP000004061"/>
    </source>
</evidence>
<reference evidence="1 2" key="1">
    <citation type="journal article" date="2011" name="Appl. Environ. Microbiol.">
        <title>Contribution of a Sodium Ion Gradient to Energy Conservation during Fermentation in the Cyanobacterium Arthrospira (Spirulina) maxima CS-328.</title>
        <authorList>
            <person name="Carrieri D."/>
            <person name="Ananyev G."/>
            <person name="Lenz O."/>
            <person name="Bryant D.A."/>
            <person name="Dismukes G.C."/>
        </authorList>
    </citation>
    <scope>NUCLEOTIDE SEQUENCE [LARGE SCALE GENOMIC DNA]</scope>
    <source>
        <strain evidence="1 2">CS-328</strain>
    </source>
</reference>
<keyword evidence="2" id="KW-1185">Reference proteome</keyword>
<dbReference type="Proteomes" id="UP000004061">
    <property type="component" value="Unassembled WGS sequence"/>
</dbReference>
<comment type="caution">
    <text evidence="1">The sequence shown here is derived from an EMBL/GenBank/DDBJ whole genome shotgun (WGS) entry which is preliminary data.</text>
</comment>
<name>B5VVG1_LIMMA</name>
<protein>
    <submittedName>
        <fullName evidence="1">Uncharacterized protein</fullName>
    </submittedName>
</protein>
<organism evidence="1 2">
    <name type="scientific">Limnospira maxima CS-328</name>
    <dbReference type="NCBI Taxonomy" id="513049"/>
    <lineage>
        <taxon>Bacteria</taxon>
        <taxon>Bacillati</taxon>
        <taxon>Cyanobacteriota</taxon>
        <taxon>Cyanophyceae</taxon>
        <taxon>Oscillatoriophycideae</taxon>
        <taxon>Oscillatoriales</taxon>
        <taxon>Sirenicapillariaceae</taxon>
        <taxon>Limnospira</taxon>
    </lineage>
</organism>
<dbReference type="EMBL" id="ABYK01000003">
    <property type="protein sequence ID" value="EDZ96579.1"/>
    <property type="molecule type" value="Genomic_DNA"/>
</dbReference>
<proteinExistence type="predicted"/>
<gene>
    <name evidence="1" type="ORF">AmaxDRAFT_0502</name>
</gene>
<accession>B5VVG1</accession>
<dbReference type="AlphaFoldDB" id="B5VVG1"/>
<sequence length="30" mass="3643">MLKLPYHVQITPIHTRAGYEKHLQKHLINY</sequence>